<dbReference type="GO" id="GO:0030170">
    <property type="term" value="F:pyridoxal phosphate binding"/>
    <property type="evidence" value="ECO:0007669"/>
    <property type="project" value="TreeGrafter"/>
</dbReference>
<feature type="domain" description="Glycine cleavage system P-protein N-terminal" evidence="2">
    <location>
        <begin position="1"/>
        <end position="126"/>
    </location>
</feature>
<evidence type="ECO:0000256" key="1">
    <source>
        <dbReference type="ARBA" id="ARBA00023002"/>
    </source>
</evidence>
<dbReference type="GO" id="GO:0005960">
    <property type="term" value="C:glycine cleavage complex"/>
    <property type="evidence" value="ECO:0007669"/>
    <property type="project" value="TreeGrafter"/>
</dbReference>
<dbReference type="GO" id="GO:0005739">
    <property type="term" value="C:mitochondrion"/>
    <property type="evidence" value="ECO:0007669"/>
    <property type="project" value="TreeGrafter"/>
</dbReference>
<protein>
    <submittedName>
        <fullName evidence="3">Glycine dehydrogenase (Decarboxylating) A, mitochondrial</fullName>
    </submittedName>
</protein>
<dbReference type="GO" id="GO:0009941">
    <property type="term" value="C:chloroplast envelope"/>
    <property type="evidence" value="ECO:0007669"/>
    <property type="project" value="TreeGrafter"/>
</dbReference>
<reference evidence="3" key="1">
    <citation type="journal article" date="2019" name="Sci. Rep.">
        <title>Draft genome of Tanacetum cinerariifolium, the natural source of mosquito coil.</title>
        <authorList>
            <person name="Yamashiro T."/>
            <person name="Shiraishi A."/>
            <person name="Satake H."/>
            <person name="Nakayama K."/>
        </authorList>
    </citation>
    <scope>NUCLEOTIDE SEQUENCE</scope>
</reference>
<organism evidence="3">
    <name type="scientific">Tanacetum cinerariifolium</name>
    <name type="common">Dalmatian daisy</name>
    <name type="synonym">Chrysanthemum cinerariifolium</name>
    <dbReference type="NCBI Taxonomy" id="118510"/>
    <lineage>
        <taxon>Eukaryota</taxon>
        <taxon>Viridiplantae</taxon>
        <taxon>Streptophyta</taxon>
        <taxon>Embryophyta</taxon>
        <taxon>Tracheophyta</taxon>
        <taxon>Spermatophyta</taxon>
        <taxon>Magnoliopsida</taxon>
        <taxon>eudicotyledons</taxon>
        <taxon>Gunneridae</taxon>
        <taxon>Pentapetalae</taxon>
        <taxon>asterids</taxon>
        <taxon>campanulids</taxon>
        <taxon>Asterales</taxon>
        <taxon>Asteraceae</taxon>
        <taxon>Asteroideae</taxon>
        <taxon>Anthemideae</taxon>
        <taxon>Anthemidinae</taxon>
        <taxon>Tanacetum</taxon>
    </lineage>
</organism>
<feature type="non-terminal residue" evidence="3">
    <location>
        <position position="185"/>
    </location>
</feature>
<dbReference type="PANTHER" id="PTHR11773">
    <property type="entry name" value="GLYCINE DEHYDROGENASE, DECARBOXYLATING"/>
    <property type="match status" value="1"/>
</dbReference>
<dbReference type="GO" id="GO:0019464">
    <property type="term" value="P:glycine decarboxylation via glycine cleavage system"/>
    <property type="evidence" value="ECO:0007669"/>
    <property type="project" value="TreeGrafter"/>
</dbReference>
<dbReference type="InterPro" id="IPR049315">
    <property type="entry name" value="GDC-P_N"/>
</dbReference>
<dbReference type="PANTHER" id="PTHR11773:SF1">
    <property type="entry name" value="GLYCINE DEHYDROGENASE (DECARBOXYLATING), MITOCHONDRIAL"/>
    <property type="match status" value="1"/>
</dbReference>
<dbReference type="GO" id="GO:0004375">
    <property type="term" value="F:glycine dehydrogenase (decarboxylating) activity"/>
    <property type="evidence" value="ECO:0007669"/>
    <property type="project" value="InterPro"/>
</dbReference>
<gene>
    <name evidence="3" type="ORF">Tci_610085</name>
</gene>
<dbReference type="InterPro" id="IPR015421">
    <property type="entry name" value="PyrdxlP-dep_Trfase_major"/>
</dbReference>
<dbReference type="GO" id="GO:0048046">
    <property type="term" value="C:apoplast"/>
    <property type="evidence" value="ECO:0007669"/>
    <property type="project" value="TreeGrafter"/>
</dbReference>
<comment type="caution">
    <text evidence="3">The sequence shown here is derived from an EMBL/GenBank/DDBJ whole genome shotgun (WGS) entry which is preliminary data.</text>
</comment>
<name>A0A699JI79_TANCI</name>
<dbReference type="Pfam" id="PF02347">
    <property type="entry name" value="GDC-P"/>
    <property type="match status" value="1"/>
</dbReference>
<dbReference type="EMBL" id="BKCJ010414242">
    <property type="protein sequence ID" value="GFA38113.1"/>
    <property type="molecule type" value="Genomic_DNA"/>
</dbReference>
<evidence type="ECO:0000259" key="2">
    <source>
        <dbReference type="Pfam" id="PF02347"/>
    </source>
</evidence>
<dbReference type="SUPFAM" id="SSF53383">
    <property type="entry name" value="PLP-dependent transferases"/>
    <property type="match status" value="1"/>
</dbReference>
<evidence type="ECO:0000313" key="3">
    <source>
        <dbReference type="EMBL" id="GFA38113.1"/>
    </source>
</evidence>
<accession>A0A699JI79</accession>
<dbReference type="AlphaFoldDB" id="A0A699JI79"/>
<dbReference type="GO" id="GO:0016594">
    <property type="term" value="F:glycine binding"/>
    <property type="evidence" value="ECO:0007669"/>
    <property type="project" value="TreeGrafter"/>
</dbReference>
<dbReference type="FunFam" id="3.90.1150.10:FF:000025">
    <property type="entry name" value="Glycine cleavage system P protein"/>
    <property type="match status" value="1"/>
</dbReference>
<dbReference type="InterPro" id="IPR015424">
    <property type="entry name" value="PyrdxlP-dep_Trfase"/>
</dbReference>
<dbReference type="Gene3D" id="3.40.640.10">
    <property type="entry name" value="Type I PLP-dependent aspartate aminotransferase-like (Major domain)"/>
    <property type="match status" value="1"/>
</dbReference>
<proteinExistence type="predicted"/>
<sequence>MAMQTREQHVRRDKATSNICTPQALLANMAAMYGVYHGPEGLKTIAQRVNGLAATCATRLKKLGTVDVQGLPFFDTVKIRCTDASALAEEAYKNNMNLRIMDINTITVSFDETTTIEDVDTLFKVFSLGKPVTFTTSSLAPEVHDVIPSGIVRETPFMTHPIYHSFHTEHELLKYISKLQSKDLS</sequence>
<keyword evidence="1" id="KW-0560">Oxidoreductase</keyword>
<dbReference type="InterPro" id="IPR020581">
    <property type="entry name" value="GDC_P"/>
</dbReference>